<comment type="similarity">
    <text evidence="1">Belongs to the enoyl-CoA hydratase/isomerase family.</text>
</comment>
<dbReference type="Gene3D" id="3.90.226.10">
    <property type="entry name" value="2-enoyl-CoA Hydratase, Chain A, domain 1"/>
    <property type="match status" value="1"/>
</dbReference>
<gene>
    <name evidence="2" type="ORF">ACFYXQ_44450</name>
</gene>
<evidence type="ECO:0000313" key="3">
    <source>
        <dbReference type="Proteomes" id="UP001601992"/>
    </source>
</evidence>
<accession>A0ABW6SI26</accession>
<organism evidence="2 3">
    <name type="scientific">Nocardia jiangxiensis</name>
    <dbReference type="NCBI Taxonomy" id="282685"/>
    <lineage>
        <taxon>Bacteria</taxon>
        <taxon>Bacillati</taxon>
        <taxon>Actinomycetota</taxon>
        <taxon>Actinomycetes</taxon>
        <taxon>Mycobacteriales</taxon>
        <taxon>Nocardiaceae</taxon>
        <taxon>Nocardia</taxon>
    </lineage>
</organism>
<name>A0ABW6SI26_9NOCA</name>
<evidence type="ECO:0000256" key="1">
    <source>
        <dbReference type="ARBA" id="ARBA00005254"/>
    </source>
</evidence>
<dbReference type="InterPro" id="IPR001753">
    <property type="entry name" value="Enoyl-CoA_hydra/iso"/>
</dbReference>
<protein>
    <submittedName>
        <fullName evidence="2">Enoyl-CoA hydratase</fullName>
        <ecNumber evidence="2">4.2.1.17</ecNumber>
    </submittedName>
</protein>
<dbReference type="Proteomes" id="UP001601992">
    <property type="component" value="Unassembled WGS sequence"/>
</dbReference>
<dbReference type="NCBIfam" id="NF004840">
    <property type="entry name" value="PRK06190.1"/>
    <property type="match status" value="1"/>
</dbReference>
<proteinExistence type="inferred from homology"/>
<sequence>MTDPNEPLVLIEQRGHTRMLTLNRPHVRNALSVALSNALVAELHSADDDADTRVILLTGAGGAFCSGVDLKDLSEHGFDGAESVDGNCITHLADVRTPVVGLVSGPAVTGGFELALACDFLIATPDARFADTHSRVGIVPGGGLTARLTEAVGVRRARQMSSTGAYLDADTALAWGVVNEIVPPAQLHDRGWSVAEAMLTADARTLTAVWNLYDALSADGTATAVERESVVNRGWSVAGDEVAGRAKSVVTHGRSESATS</sequence>
<dbReference type="CDD" id="cd06558">
    <property type="entry name" value="crotonase-like"/>
    <property type="match status" value="1"/>
</dbReference>
<dbReference type="GO" id="GO:0004300">
    <property type="term" value="F:enoyl-CoA hydratase activity"/>
    <property type="evidence" value="ECO:0007669"/>
    <property type="project" value="UniProtKB-EC"/>
</dbReference>
<dbReference type="EC" id="4.2.1.17" evidence="2"/>
<keyword evidence="2" id="KW-0456">Lyase</keyword>
<reference evidence="2 3" key="1">
    <citation type="submission" date="2024-10" db="EMBL/GenBank/DDBJ databases">
        <title>The Natural Products Discovery Center: Release of the First 8490 Sequenced Strains for Exploring Actinobacteria Biosynthetic Diversity.</title>
        <authorList>
            <person name="Kalkreuter E."/>
            <person name="Kautsar S.A."/>
            <person name="Yang D."/>
            <person name="Bader C.D."/>
            <person name="Teijaro C.N."/>
            <person name="Fluegel L."/>
            <person name="Davis C.M."/>
            <person name="Simpson J.R."/>
            <person name="Lauterbach L."/>
            <person name="Steele A.D."/>
            <person name="Gui C."/>
            <person name="Meng S."/>
            <person name="Li G."/>
            <person name="Viehrig K."/>
            <person name="Ye F."/>
            <person name="Su P."/>
            <person name="Kiefer A.F."/>
            <person name="Nichols A."/>
            <person name="Cepeda A.J."/>
            <person name="Yan W."/>
            <person name="Fan B."/>
            <person name="Jiang Y."/>
            <person name="Adhikari A."/>
            <person name="Zheng C.-J."/>
            <person name="Schuster L."/>
            <person name="Cowan T.M."/>
            <person name="Smanski M.J."/>
            <person name="Chevrette M.G."/>
            <person name="De Carvalho L.P.S."/>
            <person name="Shen B."/>
        </authorList>
    </citation>
    <scope>NUCLEOTIDE SEQUENCE [LARGE SCALE GENOMIC DNA]</scope>
    <source>
        <strain evidence="2 3">NPDC002593</strain>
    </source>
</reference>
<comment type="caution">
    <text evidence="2">The sequence shown here is derived from an EMBL/GenBank/DDBJ whole genome shotgun (WGS) entry which is preliminary data.</text>
</comment>
<dbReference type="PANTHER" id="PTHR43802:SF1">
    <property type="entry name" value="IP11341P-RELATED"/>
    <property type="match status" value="1"/>
</dbReference>
<dbReference type="PANTHER" id="PTHR43802">
    <property type="entry name" value="ENOYL-COA HYDRATASE"/>
    <property type="match status" value="1"/>
</dbReference>
<dbReference type="RefSeq" id="WP_051193099.1">
    <property type="nucleotide sequence ID" value="NZ_JBIAQY010000031.1"/>
</dbReference>
<keyword evidence="3" id="KW-1185">Reference proteome</keyword>
<dbReference type="InterPro" id="IPR029045">
    <property type="entry name" value="ClpP/crotonase-like_dom_sf"/>
</dbReference>
<dbReference type="Pfam" id="PF00378">
    <property type="entry name" value="ECH_1"/>
    <property type="match status" value="1"/>
</dbReference>
<dbReference type="EMBL" id="JBIAQY010000031">
    <property type="protein sequence ID" value="MFF3574821.1"/>
    <property type="molecule type" value="Genomic_DNA"/>
</dbReference>
<dbReference type="SUPFAM" id="SSF52096">
    <property type="entry name" value="ClpP/crotonase"/>
    <property type="match status" value="1"/>
</dbReference>
<evidence type="ECO:0000313" key="2">
    <source>
        <dbReference type="EMBL" id="MFF3574821.1"/>
    </source>
</evidence>